<dbReference type="AlphaFoldDB" id="A0A409XZZ7"/>
<organism evidence="2 3">
    <name type="scientific">Gymnopilus dilepis</name>
    <dbReference type="NCBI Taxonomy" id="231916"/>
    <lineage>
        <taxon>Eukaryota</taxon>
        <taxon>Fungi</taxon>
        <taxon>Dikarya</taxon>
        <taxon>Basidiomycota</taxon>
        <taxon>Agaricomycotina</taxon>
        <taxon>Agaricomycetes</taxon>
        <taxon>Agaricomycetidae</taxon>
        <taxon>Agaricales</taxon>
        <taxon>Agaricineae</taxon>
        <taxon>Hymenogastraceae</taxon>
        <taxon>Gymnopilus</taxon>
    </lineage>
</organism>
<name>A0A409XZZ7_9AGAR</name>
<dbReference type="EMBL" id="NHYE01001384">
    <property type="protein sequence ID" value="PPQ96283.1"/>
    <property type="molecule type" value="Genomic_DNA"/>
</dbReference>
<keyword evidence="3" id="KW-1185">Reference proteome</keyword>
<evidence type="ECO:0000256" key="1">
    <source>
        <dbReference type="SAM" id="MobiDB-lite"/>
    </source>
</evidence>
<sequence length="207" mass="22914">MNGITLMKDEARRARAGCSYSYRPYQCHDASGLSNGIASEFNGRGRIANGAKAGWIDGADLIRPRGGTMREGEFWSEHFGVSEGRVGLGMDNWTGRGSSKREWTGSSIFSFRVGGGKSVRTVRWHSLEHGQGTERRTKHGSDSPCECTWDGYLIEEGKGRRGQDVLTLDKREGEINERVGCDNEARWNTDGAKIDKGREKGSEERGH</sequence>
<reference evidence="2 3" key="1">
    <citation type="journal article" date="2018" name="Evol. Lett.">
        <title>Horizontal gene cluster transfer increased hallucinogenic mushroom diversity.</title>
        <authorList>
            <person name="Reynolds H.T."/>
            <person name="Vijayakumar V."/>
            <person name="Gluck-Thaler E."/>
            <person name="Korotkin H.B."/>
            <person name="Matheny P.B."/>
            <person name="Slot J.C."/>
        </authorList>
    </citation>
    <scope>NUCLEOTIDE SEQUENCE [LARGE SCALE GENOMIC DNA]</scope>
    <source>
        <strain evidence="2 3">SRW20</strain>
    </source>
</reference>
<dbReference type="InParanoid" id="A0A409XZZ7"/>
<gene>
    <name evidence="2" type="ORF">CVT26_005670</name>
</gene>
<feature type="region of interest" description="Disordered" evidence="1">
    <location>
        <begin position="186"/>
        <end position="207"/>
    </location>
</feature>
<evidence type="ECO:0000313" key="3">
    <source>
        <dbReference type="Proteomes" id="UP000284706"/>
    </source>
</evidence>
<evidence type="ECO:0000313" key="2">
    <source>
        <dbReference type="EMBL" id="PPQ96283.1"/>
    </source>
</evidence>
<protein>
    <submittedName>
        <fullName evidence="2">Uncharacterized protein</fullName>
    </submittedName>
</protein>
<comment type="caution">
    <text evidence="2">The sequence shown here is derived from an EMBL/GenBank/DDBJ whole genome shotgun (WGS) entry which is preliminary data.</text>
</comment>
<proteinExistence type="predicted"/>
<dbReference type="Proteomes" id="UP000284706">
    <property type="component" value="Unassembled WGS sequence"/>
</dbReference>
<accession>A0A409XZZ7</accession>